<dbReference type="PROSITE" id="PS50106">
    <property type="entry name" value="PDZ"/>
    <property type="match status" value="1"/>
</dbReference>
<accession>A0AAW2I0E1</accession>
<feature type="domain" description="C2" evidence="2">
    <location>
        <begin position="505"/>
        <end position="624"/>
    </location>
</feature>
<feature type="domain" description="PDZ" evidence="3">
    <location>
        <begin position="736"/>
        <end position="814"/>
    </location>
</feature>
<evidence type="ECO:0000259" key="3">
    <source>
        <dbReference type="PROSITE" id="PS50106"/>
    </source>
</evidence>
<dbReference type="PANTHER" id="PTHR46848:SF1">
    <property type="entry name" value="REGULATOR OF G-PROTEIN SIGNALING 3"/>
    <property type="match status" value="1"/>
</dbReference>
<feature type="region of interest" description="Disordered" evidence="1">
    <location>
        <begin position="1"/>
        <end position="50"/>
    </location>
</feature>
<dbReference type="GO" id="GO:0005634">
    <property type="term" value="C:nucleus"/>
    <property type="evidence" value="ECO:0007669"/>
    <property type="project" value="TreeGrafter"/>
</dbReference>
<dbReference type="SUPFAM" id="SSF50156">
    <property type="entry name" value="PDZ domain-like"/>
    <property type="match status" value="1"/>
</dbReference>
<evidence type="ECO:0000313" key="4">
    <source>
        <dbReference type="EMBL" id="KAL0275772.1"/>
    </source>
</evidence>
<feature type="compositionally biased region" description="Polar residues" evidence="1">
    <location>
        <begin position="627"/>
        <end position="639"/>
    </location>
</feature>
<dbReference type="SUPFAM" id="SSF49562">
    <property type="entry name" value="C2 domain (Calcium/lipid-binding domain, CaLB)"/>
    <property type="match status" value="1"/>
</dbReference>
<proteinExistence type="predicted"/>
<dbReference type="GO" id="GO:0005886">
    <property type="term" value="C:plasma membrane"/>
    <property type="evidence" value="ECO:0007669"/>
    <property type="project" value="TreeGrafter"/>
</dbReference>
<dbReference type="PANTHER" id="PTHR46848">
    <property type="entry name" value="REGULATOR OF G-PROTEIN SIGNALING 3"/>
    <property type="match status" value="1"/>
</dbReference>
<dbReference type="InterPro" id="IPR035892">
    <property type="entry name" value="C2_domain_sf"/>
</dbReference>
<reference evidence="4" key="1">
    <citation type="journal article" date="2024" name="Gigascience">
        <title>Chromosome-level genome of the poultry shaft louse Menopon gallinae provides insight into the host-switching and adaptive evolution of parasitic lice.</title>
        <authorList>
            <person name="Xu Y."/>
            <person name="Ma L."/>
            <person name="Liu S."/>
            <person name="Liang Y."/>
            <person name="Liu Q."/>
            <person name="He Z."/>
            <person name="Tian L."/>
            <person name="Duan Y."/>
            <person name="Cai W."/>
            <person name="Li H."/>
            <person name="Song F."/>
        </authorList>
    </citation>
    <scope>NUCLEOTIDE SEQUENCE</scope>
    <source>
        <strain evidence="4">Cailab_2023a</strain>
    </source>
</reference>
<dbReference type="SMART" id="SM00228">
    <property type="entry name" value="PDZ"/>
    <property type="match status" value="1"/>
</dbReference>
<evidence type="ECO:0000259" key="2">
    <source>
        <dbReference type="PROSITE" id="PS50004"/>
    </source>
</evidence>
<feature type="compositionally biased region" description="Polar residues" evidence="1">
    <location>
        <begin position="38"/>
        <end position="50"/>
    </location>
</feature>
<dbReference type="PROSITE" id="PS50004">
    <property type="entry name" value="C2"/>
    <property type="match status" value="1"/>
</dbReference>
<feature type="region of interest" description="Disordered" evidence="1">
    <location>
        <begin position="624"/>
        <end position="666"/>
    </location>
</feature>
<comment type="caution">
    <text evidence="4">The sequence shown here is derived from an EMBL/GenBank/DDBJ whole genome shotgun (WGS) entry which is preliminary data.</text>
</comment>
<protein>
    <submittedName>
        <fullName evidence="4">Uncharacterized protein</fullName>
    </submittedName>
</protein>
<dbReference type="Pfam" id="PF00595">
    <property type="entry name" value="PDZ"/>
    <property type="match status" value="1"/>
</dbReference>
<dbReference type="Gene3D" id="2.60.40.150">
    <property type="entry name" value="C2 domain"/>
    <property type="match status" value="1"/>
</dbReference>
<dbReference type="InterPro" id="IPR000008">
    <property type="entry name" value="C2_dom"/>
</dbReference>
<dbReference type="Gene3D" id="2.30.42.10">
    <property type="match status" value="1"/>
</dbReference>
<dbReference type="InterPro" id="IPR001478">
    <property type="entry name" value="PDZ"/>
</dbReference>
<dbReference type="CDD" id="cd00136">
    <property type="entry name" value="PDZ_canonical"/>
    <property type="match status" value="1"/>
</dbReference>
<sequence>MPTALRDLSNSPDPYSITPRRSIKRRQSHPLNVISKEPNCQQSKSAPTSTSADLLNAFLQSRNQNKPDTHHLPQLDTPIPSHKTPVPQPLSKDPTETIDMRNPSSTLKSLSTMQIEYSPGPLTATQSLIALRQRLTTSLSSGVGEVNQSLDNPLYYMLNPPDKMPKNGITLGCNEQSPTLEGLLEEKSIFEQVSEKTELRNALKRDKTKFENTVVSSLSEKLEWLRLNTSLKNDVNISMNNDETDRTGNDQGNNCIDEKKECEEPALKKKRDCDMLKRQKCVLRRKVRKNDRNGACGTDKAFSCDRVKPKILEKPQLMGLTLPLGIPSPITSEDSGLFSIGMEGVHPLSSSPIDCDEVNTLTEGALSKYNHQPNESISTSMIANKCSPSSICSSLRKRLNEEDTESVGSRDTWNDEMVPLSKTPRLVNGEKCNAKDNSFMTTFTGGSSSFLNGGAEPSPLALVEKRSRSRRCLRFVSPGSSTCPRQNSRRPASLSCPGLKDGRHGAGEIELSVHTSQNLITLHVGRGNDLHKSTGTACNAYVKVALVPSLEKTFFRTPVHRESSCPNFNENFTFKLQPEDLNKRILVSVWHRDRDNRKSEFLGCVSLSVKNAVKKEISGYFRLLPQSGGSKTSNRQRSIQSSPGPTTAATAQTTTGPQGMMARRSGNSSVEDIIAIDEEPQSSPERHCKFSSAKKRLNDDSSFLRHLELEPAEGEGGRGPLPEAIAKGGRTPFTTTKQLTKQPGSGFGFSIAWIQPPRVERVEAGQAADRAGIRPGDYVIFVDKYNIVTMSEEQVLQIIKSCGNELTLEIYRKTSPNGVVEPPPVLPHPAATSVASCNPARSSTACSATTSMSLDYSKRRLHLPQVAFTSEVGAGVIV</sequence>
<organism evidence="4">
    <name type="scientific">Menopon gallinae</name>
    <name type="common">poultry shaft louse</name>
    <dbReference type="NCBI Taxonomy" id="328185"/>
    <lineage>
        <taxon>Eukaryota</taxon>
        <taxon>Metazoa</taxon>
        <taxon>Ecdysozoa</taxon>
        <taxon>Arthropoda</taxon>
        <taxon>Hexapoda</taxon>
        <taxon>Insecta</taxon>
        <taxon>Pterygota</taxon>
        <taxon>Neoptera</taxon>
        <taxon>Paraneoptera</taxon>
        <taxon>Psocodea</taxon>
        <taxon>Troctomorpha</taxon>
        <taxon>Phthiraptera</taxon>
        <taxon>Amblycera</taxon>
        <taxon>Menoponidae</taxon>
        <taxon>Menopon</taxon>
    </lineage>
</organism>
<dbReference type="InterPro" id="IPR036034">
    <property type="entry name" value="PDZ_sf"/>
</dbReference>
<evidence type="ECO:0000256" key="1">
    <source>
        <dbReference type="SAM" id="MobiDB-lite"/>
    </source>
</evidence>
<gene>
    <name evidence="4" type="ORF">PYX00_003527</name>
</gene>
<name>A0AAW2I0E1_9NEOP</name>
<dbReference type="Pfam" id="PF00168">
    <property type="entry name" value="C2"/>
    <property type="match status" value="1"/>
</dbReference>
<feature type="region of interest" description="Disordered" evidence="1">
    <location>
        <begin position="64"/>
        <end position="103"/>
    </location>
</feature>
<dbReference type="SMART" id="SM00239">
    <property type="entry name" value="C2"/>
    <property type="match status" value="1"/>
</dbReference>
<dbReference type="EMBL" id="JARGDH010000002">
    <property type="protein sequence ID" value="KAL0275772.1"/>
    <property type="molecule type" value="Genomic_DNA"/>
</dbReference>
<dbReference type="AlphaFoldDB" id="A0AAW2I0E1"/>
<feature type="compositionally biased region" description="Low complexity" evidence="1">
    <location>
        <begin position="640"/>
        <end position="659"/>
    </location>
</feature>